<evidence type="ECO:0000256" key="2">
    <source>
        <dbReference type="SAM" id="MobiDB-lite"/>
    </source>
</evidence>
<gene>
    <name evidence="4" type="ORF">C361_02322</name>
</gene>
<organism evidence="4 5">
    <name type="scientific">Cryptococcus neoformans Tu259-1</name>
    <dbReference type="NCBI Taxonomy" id="1230072"/>
    <lineage>
        <taxon>Eukaryota</taxon>
        <taxon>Fungi</taxon>
        <taxon>Dikarya</taxon>
        <taxon>Basidiomycota</taxon>
        <taxon>Agaricomycotina</taxon>
        <taxon>Tremellomycetes</taxon>
        <taxon>Tremellales</taxon>
        <taxon>Cryptococcaceae</taxon>
        <taxon>Cryptococcus</taxon>
        <taxon>Cryptococcus neoformans species complex</taxon>
    </lineage>
</organism>
<dbReference type="InterPro" id="IPR050987">
    <property type="entry name" value="AtrR-like"/>
</dbReference>
<sequence length="757" mass="83908">MHGAGSSHLPASQPLSRRRQTRSCDACRLRKSKCARPDTVSIVDGFASSPCTNCATWGVRCTFMEGSQKRGRRSLLLEKLAEKQQQRRDRGTSNTVTDNEDLSEARAGRLRATRIEELVTSMPTTTVLSSPRNVPEQVGESIVGRNAASSPSLHQRSSSPVNILFSQAGNNADPFRLAFPASANAISRASPSDRLFADLHPPQPSVRTEIGAFNPDDATGQSRDGNMALSTSVPASFMAFESAPSLLTPPTISPLDVSRLSTSHRVTCIEDILSRDTAVTVIDLYFNHLYSIIPVVHRPSFMTDLEDCRDHRDRKFLALTLGMIATTLLYIPRPFFAGMGIDMSNGVVISDAQAPELSTSASSLSQRCSQACETILLEEINSPNVDTLSTKYLLFTVYDKRGLKNVQASIFGELQYLVIWMGYHLESTYASLNPIEAERRRRTWCLIRNADTFEAVLTDRPVSFRSDDFVNDTDSVELPKELDDECITAQGYLAPKGEVPLISGLNILSRVKIILGDILVAERVFRHRPPATPEQLTEALKEVRGLSYRLRAIIISLPGPFALIPPYVEGEGDFEWNGVGQLVLPDIVSDWQGHIIHEVNRLAQNSWRYAANQDGYMVLKADIHVTAAMTRLRLLSHRERLLELFGPVGHPSRKAAELLVVNLGHEVPRPLWVYTNLLRALHSIPVQALAVNGPALVSKMRFVTSTLLNEFSFQTPEVQLQENGRDRGPLDFLLGFLDIIGKIESHLPVSSVPEWER</sequence>
<dbReference type="Gene3D" id="4.10.240.10">
    <property type="entry name" value="Zn(2)-C6 fungal-type DNA-binding domain"/>
    <property type="match status" value="1"/>
</dbReference>
<dbReference type="Proteomes" id="UP000199727">
    <property type="component" value="Unassembled WGS sequence"/>
</dbReference>
<dbReference type="SUPFAM" id="SSF57701">
    <property type="entry name" value="Zn2/Cys6 DNA-binding domain"/>
    <property type="match status" value="1"/>
</dbReference>
<dbReference type="EMBL" id="AMKT01000032">
    <property type="protein sequence ID" value="OXG24468.1"/>
    <property type="molecule type" value="Genomic_DNA"/>
</dbReference>
<evidence type="ECO:0000259" key="3">
    <source>
        <dbReference type="PROSITE" id="PS50048"/>
    </source>
</evidence>
<dbReference type="GO" id="GO:0006351">
    <property type="term" value="P:DNA-templated transcription"/>
    <property type="evidence" value="ECO:0007669"/>
    <property type="project" value="InterPro"/>
</dbReference>
<reference evidence="4 5" key="1">
    <citation type="submission" date="2017-06" db="EMBL/GenBank/DDBJ databases">
        <title>Global population genomics of the pathogenic fungus Cryptococcus neoformans var. grubii.</title>
        <authorList>
            <person name="Cuomo C."/>
            <person name="Litvintseva A."/>
            <person name="Chen Y."/>
            <person name="Young S."/>
            <person name="Zeng Q."/>
            <person name="Chapman S."/>
            <person name="Gujja S."/>
            <person name="Saif S."/>
            <person name="Birren B."/>
        </authorList>
    </citation>
    <scope>NUCLEOTIDE SEQUENCE [LARGE SCALE GENOMIC DNA]</scope>
    <source>
        <strain evidence="4 5">Tu259-1</strain>
    </source>
</reference>
<comment type="caution">
    <text evidence="4">The sequence shown here is derived from an EMBL/GenBank/DDBJ whole genome shotgun (WGS) entry which is preliminary data.</text>
</comment>
<keyword evidence="1" id="KW-0539">Nucleus</keyword>
<dbReference type="InterPro" id="IPR036864">
    <property type="entry name" value="Zn2-C6_fun-type_DNA-bd_sf"/>
</dbReference>
<dbReference type="OrthoDB" id="39175at2759"/>
<dbReference type="CDD" id="cd12148">
    <property type="entry name" value="fungal_TF_MHR"/>
    <property type="match status" value="1"/>
</dbReference>
<dbReference type="AlphaFoldDB" id="A0A854QHY1"/>
<dbReference type="GO" id="GO:0003677">
    <property type="term" value="F:DNA binding"/>
    <property type="evidence" value="ECO:0007669"/>
    <property type="project" value="InterPro"/>
</dbReference>
<dbReference type="PANTHER" id="PTHR46910:SF40">
    <property type="entry name" value="ZN(II)2CYS6 TRANSCRIPTION FACTOR (EUROFUNG)"/>
    <property type="match status" value="1"/>
</dbReference>
<dbReference type="GO" id="GO:0000981">
    <property type="term" value="F:DNA-binding transcription factor activity, RNA polymerase II-specific"/>
    <property type="evidence" value="ECO:0007669"/>
    <property type="project" value="InterPro"/>
</dbReference>
<dbReference type="GO" id="GO:0008270">
    <property type="term" value="F:zinc ion binding"/>
    <property type="evidence" value="ECO:0007669"/>
    <property type="project" value="InterPro"/>
</dbReference>
<dbReference type="PANTHER" id="PTHR46910">
    <property type="entry name" value="TRANSCRIPTION FACTOR PDR1"/>
    <property type="match status" value="1"/>
</dbReference>
<dbReference type="Pfam" id="PF00172">
    <property type="entry name" value="Zn_clus"/>
    <property type="match status" value="1"/>
</dbReference>
<dbReference type="InterPro" id="IPR001138">
    <property type="entry name" value="Zn2Cys6_DnaBD"/>
</dbReference>
<dbReference type="SMART" id="SM00066">
    <property type="entry name" value="GAL4"/>
    <property type="match status" value="1"/>
</dbReference>
<proteinExistence type="predicted"/>
<dbReference type="PROSITE" id="PS50048">
    <property type="entry name" value="ZN2_CY6_FUNGAL_2"/>
    <property type="match status" value="1"/>
</dbReference>
<evidence type="ECO:0000256" key="1">
    <source>
        <dbReference type="ARBA" id="ARBA00023242"/>
    </source>
</evidence>
<feature type="region of interest" description="Disordered" evidence="2">
    <location>
        <begin position="81"/>
        <end position="107"/>
    </location>
</feature>
<feature type="domain" description="Zn(2)-C6 fungal-type" evidence="3">
    <location>
        <begin position="23"/>
        <end position="63"/>
    </location>
</feature>
<dbReference type="CDD" id="cd00067">
    <property type="entry name" value="GAL4"/>
    <property type="match status" value="1"/>
</dbReference>
<evidence type="ECO:0000313" key="5">
    <source>
        <dbReference type="Proteomes" id="UP000199727"/>
    </source>
</evidence>
<feature type="compositionally biased region" description="Basic and acidic residues" evidence="2">
    <location>
        <begin position="81"/>
        <end position="91"/>
    </location>
</feature>
<accession>A0A854QHY1</accession>
<name>A0A854QHY1_CRYNE</name>
<evidence type="ECO:0000313" key="4">
    <source>
        <dbReference type="EMBL" id="OXG24468.1"/>
    </source>
</evidence>
<protein>
    <recommendedName>
        <fullName evidence="3">Zn(2)-C6 fungal-type domain-containing protein</fullName>
    </recommendedName>
</protein>